<dbReference type="NCBIfam" id="NF033068">
    <property type="entry name" value="APH_3p"/>
    <property type="match status" value="1"/>
</dbReference>
<evidence type="ECO:0000259" key="7">
    <source>
        <dbReference type="Pfam" id="PF01636"/>
    </source>
</evidence>
<dbReference type="InterPro" id="IPR002575">
    <property type="entry name" value="Aminoglycoside_PTrfase"/>
</dbReference>
<evidence type="ECO:0000256" key="1">
    <source>
        <dbReference type="ARBA" id="ARBA00006219"/>
    </source>
</evidence>
<sequence>MWESVTIGRGGARVSRRGGVYRKESDDPRIDLVAEGERLTWLRRQGIPAAEVLDCRPGLLVTAEVPGRSAAEPWPVADRPRVVDALAGLARALHALPVADCPFDRRLAVTVPRASAAEVDLDDLDDERRGWTRERLVAELLATRPREEDLAVCHGDLCVPNVLFDPDTCQVSGVIDTDRLGVADRWNDLAIVTRSLTADCNPQYGPWAADRFLDRYGVAPDPRKIAFYRLLDEFC</sequence>
<dbReference type="Gene3D" id="3.30.200.20">
    <property type="entry name" value="Phosphorylase Kinase, domain 1"/>
    <property type="match status" value="1"/>
</dbReference>
<evidence type="ECO:0000256" key="4">
    <source>
        <dbReference type="ARBA" id="ARBA00022777"/>
    </source>
</evidence>
<evidence type="ECO:0000313" key="8">
    <source>
        <dbReference type="EMBL" id="GAA4484770.1"/>
    </source>
</evidence>
<dbReference type="InterPro" id="IPR024165">
    <property type="entry name" value="Kan/Strep_kinase"/>
</dbReference>
<dbReference type="Pfam" id="PF01636">
    <property type="entry name" value="APH"/>
    <property type="match status" value="1"/>
</dbReference>
<keyword evidence="9" id="KW-1185">Reference proteome</keyword>
<dbReference type="PIRSF" id="PIRSF000706">
    <property type="entry name" value="Kanamycin_kin"/>
    <property type="match status" value="1"/>
</dbReference>
<comment type="caution">
    <text evidence="8">The sequence shown here is derived from an EMBL/GenBank/DDBJ whole genome shotgun (WGS) entry which is preliminary data.</text>
</comment>
<reference evidence="9" key="1">
    <citation type="journal article" date="2019" name="Int. J. Syst. Evol. Microbiol.">
        <title>The Global Catalogue of Microorganisms (GCM) 10K type strain sequencing project: providing services to taxonomists for standard genome sequencing and annotation.</title>
        <authorList>
            <consortium name="The Broad Institute Genomics Platform"/>
            <consortium name="The Broad Institute Genome Sequencing Center for Infectious Disease"/>
            <person name="Wu L."/>
            <person name="Ma J."/>
        </authorList>
    </citation>
    <scope>NUCLEOTIDE SEQUENCE [LARGE SCALE GENOMIC DNA]</scope>
    <source>
        <strain evidence="9">JCM 17933</strain>
    </source>
</reference>
<keyword evidence="5" id="KW-0067">ATP-binding</keyword>
<keyword evidence="4" id="KW-0418">Kinase</keyword>
<keyword evidence="6" id="KW-0046">Antibiotic resistance</keyword>
<gene>
    <name evidence="8" type="ORF">GCM10023191_008390</name>
</gene>
<dbReference type="Proteomes" id="UP001500503">
    <property type="component" value="Unassembled WGS sequence"/>
</dbReference>
<evidence type="ECO:0000256" key="5">
    <source>
        <dbReference type="ARBA" id="ARBA00022840"/>
    </source>
</evidence>
<name>A0ABP8PE64_9ACTN</name>
<dbReference type="PANTHER" id="PTHR21310:SF41">
    <property type="entry name" value="3'-PHOSPHOTRANSFERASE, PUTATIVE-RELATED"/>
    <property type="match status" value="1"/>
</dbReference>
<evidence type="ECO:0000256" key="3">
    <source>
        <dbReference type="ARBA" id="ARBA00022741"/>
    </source>
</evidence>
<dbReference type="InterPro" id="IPR051678">
    <property type="entry name" value="AGP_Transferase"/>
</dbReference>
<keyword evidence="3" id="KW-0547">Nucleotide-binding</keyword>
<evidence type="ECO:0000256" key="6">
    <source>
        <dbReference type="ARBA" id="ARBA00023251"/>
    </source>
</evidence>
<evidence type="ECO:0000313" key="9">
    <source>
        <dbReference type="Proteomes" id="UP001500503"/>
    </source>
</evidence>
<dbReference type="EMBL" id="BAABHF010000009">
    <property type="protein sequence ID" value="GAA4484770.1"/>
    <property type="molecule type" value="Genomic_DNA"/>
</dbReference>
<proteinExistence type="inferred from homology"/>
<keyword evidence="2" id="KW-0808">Transferase</keyword>
<dbReference type="InterPro" id="IPR011009">
    <property type="entry name" value="Kinase-like_dom_sf"/>
</dbReference>
<dbReference type="CDD" id="cd05150">
    <property type="entry name" value="APH"/>
    <property type="match status" value="1"/>
</dbReference>
<dbReference type="PANTHER" id="PTHR21310">
    <property type="entry name" value="AMINOGLYCOSIDE PHOSPHOTRANSFERASE-RELATED-RELATED"/>
    <property type="match status" value="1"/>
</dbReference>
<dbReference type="Gene3D" id="3.90.1200.10">
    <property type="match status" value="1"/>
</dbReference>
<organism evidence="8 9">
    <name type="scientific">Actinoallomurus oryzae</name>
    <dbReference type="NCBI Taxonomy" id="502180"/>
    <lineage>
        <taxon>Bacteria</taxon>
        <taxon>Bacillati</taxon>
        <taxon>Actinomycetota</taxon>
        <taxon>Actinomycetes</taxon>
        <taxon>Streptosporangiales</taxon>
        <taxon>Thermomonosporaceae</taxon>
        <taxon>Actinoallomurus</taxon>
    </lineage>
</organism>
<evidence type="ECO:0000256" key="2">
    <source>
        <dbReference type="ARBA" id="ARBA00022679"/>
    </source>
</evidence>
<dbReference type="RefSeq" id="WP_345457630.1">
    <property type="nucleotide sequence ID" value="NZ_BAABHF010000009.1"/>
</dbReference>
<feature type="domain" description="Aminoglycoside phosphotransferase" evidence="7">
    <location>
        <begin position="26"/>
        <end position="228"/>
    </location>
</feature>
<dbReference type="SUPFAM" id="SSF56112">
    <property type="entry name" value="Protein kinase-like (PK-like)"/>
    <property type="match status" value="1"/>
</dbReference>
<comment type="similarity">
    <text evidence="1">Belongs to the aminoglycoside phosphotransferase family.</text>
</comment>
<protein>
    <submittedName>
        <fullName evidence="8">Aminoglycoside 3'-phosphotransferase</fullName>
    </submittedName>
</protein>
<accession>A0ABP8PE64</accession>